<keyword evidence="1" id="KW-0812">Transmembrane</keyword>
<protein>
    <submittedName>
        <fullName evidence="2">Cell envelope integrity protein CreD</fullName>
    </submittedName>
</protein>
<dbReference type="EMBL" id="JBBYHR010000010">
    <property type="protein sequence ID" value="MEL1245890.1"/>
    <property type="molecule type" value="Genomic_DNA"/>
</dbReference>
<dbReference type="PANTHER" id="PTHR30092">
    <property type="entry name" value="INNER MEMBRANE PROTEIN CRED"/>
    <property type="match status" value="1"/>
</dbReference>
<evidence type="ECO:0000256" key="1">
    <source>
        <dbReference type="SAM" id="Phobius"/>
    </source>
</evidence>
<dbReference type="Pfam" id="PF06123">
    <property type="entry name" value="CreD"/>
    <property type="match status" value="1"/>
</dbReference>
<dbReference type="PIRSF" id="PIRSF004548">
    <property type="entry name" value="CreD"/>
    <property type="match status" value="1"/>
</dbReference>
<dbReference type="PANTHER" id="PTHR30092:SF0">
    <property type="entry name" value="INNER MEMBRANE PROTEIN CRED"/>
    <property type="match status" value="1"/>
</dbReference>
<dbReference type="Proteomes" id="UP001464555">
    <property type="component" value="Unassembled WGS sequence"/>
</dbReference>
<comment type="caution">
    <text evidence="2">The sequence shown here is derived from an EMBL/GenBank/DDBJ whole genome shotgun (WGS) entry which is preliminary data.</text>
</comment>
<feature type="transmembrane region" description="Helical" evidence="1">
    <location>
        <begin position="26"/>
        <end position="43"/>
    </location>
</feature>
<dbReference type="RefSeq" id="WP_341698187.1">
    <property type="nucleotide sequence ID" value="NZ_JBBYHR010000010.1"/>
</dbReference>
<accession>A0ABU9I163</accession>
<dbReference type="InterPro" id="IPR010364">
    <property type="entry name" value="Uncharacterised_IM_CreD"/>
</dbReference>
<evidence type="ECO:0000313" key="3">
    <source>
        <dbReference type="Proteomes" id="UP001464555"/>
    </source>
</evidence>
<feature type="transmembrane region" description="Helical" evidence="1">
    <location>
        <begin position="336"/>
        <end position="355"/>
    </location>
</feature>
<feature type="transmembrane region" description="Helical" evidence="1">
    <location>
        <begin position="306"/>
        <end position="324"/>
    </location>
</feature>
<evidence type="ECO:0000313" key="2">
    <source>
        <dbReference type="EMBL" id="MEL1245890.1"/>
    </source>
</evidence>
<feature type="transmembrane region" description="Helical" evidence="1">
    <location>
        <begin position="413"/>
        <end position="431"/>
    </location>
</feature>
<proteinExistence type="predicted"/>
<keyword evidence="1" id="KW-0472">Membrane</keyword>
<keyword evidence="3" id="KW-1185">Reference proteome</keyword>
<feature type="transmembrane region" description="Helical" evidence="1">
    <location>
        <begin position="388"/>
        <end position="407"/>
    </location>
</feature>
<keyword evidence="1" id="KW-1133">Transmembrane helix</keyword>
<reference evidence="2 3" key="1">
    <citation type="submission" date="2024-04" db="EMBL/GenBank/DDBJ databases">
        <title>Flavobacterium sp. DGU11 16S ribosomal RNA gene Genome sequencing and assembly.</title>
        <authorList>
            <person name="Park S."/>
        </authorList>
    </citation>
    <scope>NUCLEOTIDE SEQUENCE [LARGE SCALE GENOMIC DNA]</scope>
    <source>
        <strain evidence="2 3">DGU11</strain>
    </source>
</reference>
<sequence>MEILNQNQNQPEDPNKNFLHSTTARIVMVGVLTLVLLIPLQYVKNLIFDRSQLQRHTEETVSAQWGGNVYVYGPVLKIPYKNTKKNGAPAYAYFFPEKLDITANVVSESKRRNTYKSAVFNAGIKFSGNYTTPNFSKSGISPENIDWERATIQLNTGNLKGIKGAVAINFNGKRYNFEPASRENSNDSMVALETKTINLRDAFAGGVVNFSMDVSYNGTKRLAIVPIGKLTETQMISNWHKPLFGGNFMPEKESDTATGATACWKISHLNRPFAQQHFGSLPDLKAYSFNVDFIIPVNEYEQNERAAKYGFLVIGLTFLIFFLIQSMSRISIHIFQYIMIGLALIMFYTLLISITEHSSFRFAYIIAGLSVVAMITLYSISILKDRRFPMFIAAALTGLYTFIYVIIQLEEYALLAGSIGLFLILGAVMYFSRRIDWNK</sequence>
<dbReference type="NCBIfam" id="NF008712">
    <property type="entry name" value="PRK11715.1-1"/>
    <property type="match status" value="1"/>
</dbReference>
<gene>
    <name evidence="2" type="primary">creD</name>
    <name evidence="2" type="ORF">AAEO56_16570</name>
</gene>
<name>A0ABU9I163_9FLAO</name>
<organism evidence="2 3">
    <name type="scientific">Flavobacterium arundinis</name>
    <dbReference type="NCBI Taxonomy" id="3139143"/>
    <lineage>
        <taxon>Bacteria</taxon>
        <taxon>Pseudomonadati</taxon>
        <taxon>Bacteroidota</taxon>
        <taxon>Flavobacteriia</taxon>
        <taxon>Flavobacteriales</taxon>
        <taxon>Flavobacteriaceae</taxon>
        <taxon>Flavobacterium</taxon>
    </lineage>
</organism>
<feature type="transmembrane region" description="Helical" evidence="1">
    <location>
        <begin position="361"/>
        <end position="381"/>
    </location>
</feature>